<protein>
    <recommendedName>
        <fullName evidence="4">DUF1189 domain-containing protein</fullName>
    </recommendedName>
</protein>
<organism evidence="2 3">
    <name type="scientific">Desemzia incerta</name>
    <dbReference type="NCBI Taxonomy" id="82801"/>
    <lineage>
        <taxon>Bacteria</taxon>
        <taxon>Bacillati</taxon>
        <taxon>Bacillota</taxon>
        <taxon>Bacilli</taxon>
        <taxon>Lactobacillales</taxon>
        <taxon>Carnobacteriaceae</taxon>
        <taxon>Desemzia</taxon>
    </lineage>
</organism>
<feature type="transmembrane region" description="Helical" evidence="1">
    <location>
        <begin position="191"/>
        <end position="209"/>
    </location>
</feature>
<feature type="transmembrane region" description="Helical" evidence="1">
    <location>
        <begin position="121"/>
        <end position="144"/>
    </location>
</feature>
<dbReference type="Pfam" id="PF06691">
    <property type="entry name" value="DUF1189"/>
    <property type="match status" value="1"/>
</dbReference>
<reference evidence="2 3" key="1">
    <citation type="submission" date="2016-10" db="EMBL/GenBank/DDBJ databases">
        <authorList>
            <person name="de Groot N.N."/>
        </authorList>
    </citation>
    <scope>NUCLEOTIDE SEQUENCE [LARGE SCALE GENOMIC DNA]</scope>
    <source>
        <strain evidence="2 3">DSM 20581</strain>
    </source>
</reference>
<keyword evidence="1" id="KW-0812">Transmembrane</keyword>
<dbReference type="Proteomes" id="UP000199136">
    <property type="component" value="Unassembled WGS sequence"/>
</dbReference>
<name>A0A1I5YH24_9LACT</name>
<gene>
    <name evidence="2" type="ORF">SAMN04488506_2003</name>
</gene>
<evidence type="ECO:0000313" key="3">
    <source>
        <dbReference type="Proteomes" id="UP000199136"/>
    </source>
</evidence>
<dbReference type="AlphaFoldDB" id="A0A1I5YH24"/>
<proteinExistence type="predicted"/>
<accession>A0A1I5YH24</accession>
<keyword evidence="1" id="KW-0472">Membrane</keyword>
<evidence type="ECO:0000256" key="1">
    <source>
        <dbReference type="SAM" id="Phobius"/>
    </source>
</evidence>
<dbReference type="STRING" id="82801.SAMN04488506_2003"/>
<keyword evidence="1" id="KW-1133">Transmembrane helix</keyword>
<dbReference type="InterPro" id="IPR009574">
    <property type="entry name" value="DUF1189"/>
</dbReference>
<sequence length="214" mass="24767">MPVWIETTRTLNEFLQDGQEIAENIPAFKIENDELVPEEQDGSFIYQTDSIIFAFDPNGKISPSDMDRRVFNDTIGFSLLEKNLYLSIPFYPMEIPYSQLNGLNDVTMKEIILNMQDTNPLILLLTFVLLWISSVILIVIYNFLYTVFGNLVAAITRKPIRFKETWKVVLFASTLPTVLFALLNAFNIQPLFQIEIQSIITVFFYYKAIKKLSR</sequence>
<evidence type="ECO:0008006" key="4">
    <source>
        <dbReference type="Google" id="ProtNLM"/>
    </source>
</evidence>
<dbReference type="EMBL" id="FOXW01000008">
    <property type="protein sequence ID" value="SFQ43523.1"/>
    <property type="molecule type" value="Genomic_DNA"/>
</dbReference>
<evidence type="ECO:0000313" key="2">
    <source>
        <dbReference type="EMBL" id="SFQ43523.1"/>
    </source>
</evidence>
<feature type="transmembrane region" description="Helical" evidence="1">
    <location>
        <begin position="165"/>
        <end position="185"/>
    </location>
</feature>
<keyword evidence="3" id="KW-1185">Reference proteome</keyword>